<dbReference type="Proteomes" id="UP001595791">
    <property type="component" value="Unassembled WGS sequence"/>
</dbReference>
<gene>
    <name evidence="1" type="ORF">ACFOW7_13325</name>
</gene>
<dbReference type="Gene3D" id="1.20.58.320">
    <property type="entry name" value="TPR-like"/>
    <property type="match status" value="1"/>
</dbReference>
<proteinExistence type="predicted"/>
<accession>A0ABV8MTL9</accession>
<evidence type="ECO:0000313" key="1">
    <source>
        <dbReference type="EMBL" id="MFC4160321.1"/>
    </source>
</evidence>
<keyword evidence="2" id="KW-1185">Reference proteome</keyword>
<organism evidence="1 2">
    <name type="scientific">Chitinimonas lacunae</name>
    <dbReference type="NCBI Taxonomy" id="1963018"/>
    <lineage>
        <taxon>Bacteria</taxon>
        <taxon>Pseudomonadati</taxon>
        <taxon>Pseudomonadota</taxon>
        <taxon>Betaproteobacteria</taxon>
        <taxon>Neisseriales</taxon>
        <taxon>Chitinibacteraceae</taxon>
        <taxon>Chitinimonas</taxon>
    </lineage>
</organism>
<dbReference type="InterPro" id="IPR011990">
    <property type="entry name" value="TPR-like_helical_dom_sf"/>
</dbReference>
<dbReference type="InterPro" id="IPR010323">
    <property type="entry name" value="DUF924"/>
</dbReference>
<sequence length="188" mass="20665">MDIAAATPAELTDFWFGLSPQRWFGKDPAFDAELAARFAALVETALQGGLKEWLSTPSGTLAYLLLTDQMPRNLFRDSARAFAGDALALAAAQQAVDAGFDRALTPIERVFMYLPFEHAEDLAQQDRSVALFERLAAESPASAGYLDYALRHREVIARFGRFPHRNHLLGRESTAEEASYLAQPGAGF</sequence>
<dbReference type="RefSeq" id="WP_378165026.1">
    <property type="nucleotide sequence ID" value="NZ_JBHSBU010000001.1"/>
</dbReference>
<comment type="caution">
    <text evidence="1">The sequence shown here is derived from an EMBL/GenBank/DDBJ whole genome shotgun (WGS) entry which is preliminary data.</text>
</comment>
<dbReference type="Pfam" id="PF06041">
    <property type="entry name" value="DUF924"/>
    <property type="match status" value="1"/>
</dbReference>
<dbReference type="Gene3D" id="1.25.40.10">
    <property type="entry name" value="Tetratricopeptide repeat domain"/>
    <property type="match status" value="1"/>
</dbReference>
<dbReference type="SUPFAM" id="SSF48452">
    <property type="entry name" value="TPR-like"/>
    <property type="match status" value="1"/>
</dbReference>
<dbReference type="EMBL" id="JBHSBU010000001">
    <property type="protein sequence ID" value="MFC4160321.1"/>
    <property type="molecule type" value="Genomic_DNA"/>
</dbReference>
<evidence type="ECO:0000313" key="2">
    <source>
        <dbReference type="Proteomes" id="UP001595791"/>
    </source>
</evidence>
<reference evidence="2" key="1">
    <citation type="journal article" date="2019" name="Int. J. Syst. Evol. Microbiol.">
        <title>The Global Catalogue of Microorganisms (GCM) 10K type strain sequencing project: providing services to taxonomists for standard genome sequencing and annotation.</title>
        <authorList>
            <consortium name="The Broad Institute Genomics Platform"/>
            <consortium name="The Broad Institute Genome Sequencing Center for Infectious Disease"/>
            <person name="Wu L."/>
            <person name="Ma J."/>
        </authorList>
    </citation>
    <scope>NUCLEOTIDE SEQUENCE [LARGE SCALE GENOMIC DNA]</scope>
    <source>
        <strain evidence="2">LMG 29894</strain>
    </source>
</reference>
<protein>
    <submittedName>
        <fullName evidence="1">DUF924 family protein</fullName>
    </submittedName>
</protein>
<name>A0ABV8MTL9_9NEIS</name>